<reference evidence="2 3" key="1">
    <citation type="submission" date="2023-09" db="EMBL/GenBank/DDBJ databases">
        <title>Nesidiocoris tenuis whole genome shotgun sequence.</title>
        <authorList>
            <person name="Shibata T."/>
            <person name="Shimoda M."/>
            <person name="Kobayashi T."/>
            <person name="Uehara T."/>
        </authorList>
    </citation>
    <scope>NUCLEOTIDE SEQUENCE [LARGE SCALE GENOMIC DNA]</scope>
    <source>
        <strain evidence="2 3">Japan</strain>
    </source>
</reference>
<proteinExistence type="predicted"/>
<evidence type="ECO:0000313" key="3">
    <source>
        <dbReference type="Proteomes" id="UP001307889"/>
    </source>
</evidence>
<feature type="region of interest" description="Disordered" evidence="1">
    <location>
        <begin position="76"/>
        <end position="95"/>
    </location>
</feature>
<dbReference type="Proteomes" id="UP001307889">
    <property type="component" value="Chromosome 1"/>
</dbReference>
<evidence type="ECO:0000313" key="2">
    <source>
        <dbReference type="EMBL" id="BES88887.1"/>
    </source>
</evidence>
<keyword evidence="3" id="KW-1185">Reference proteome</keyword>
<sequence>MVSGPDRGIALFTSFAINIGGGYIGGRQIGRSITPLPVKGSTAAFRLCRSSARSTLDTAHGYIDIRAPPPLCTLHPGKPMSKIRPGNIDKSQSQF</sequence>
<evidence type="ECO:0000256" key="1">
    <source>
        <dbReference type="SAM" id="MobiDB-lite"/>
    </source>
</evidence>
<gene>
    <name evidence="2" type="ORF">NTJ_01694</name>
</gene>
<dbReference type="EMBL" id="AP028909">
    <property type="protein sequence ID" value="BES88887.1"/>
    <property type="molecule type" value="Genomic_DNA"/>
</dbReference>
<protein>
    <submittedName>
        <fullName evidence="2">Uncharacterized protein</fullName>
    </submittedName>
</protein>
<accession>A0ABN7A994</accession>
<name>A0ABN7A994_9HEMI</name>
<organism evidence="2 3">
    <name type="scientific">Nesidiocoris tenuis</name>
    <dbReference type="NCBI Taxonomy" id="355587"/>
    <lineage>
        <taxon>Eukaryota</taxon>
        <taxon>Metazoa</taxon>
        <taxon>Ecdysozoa</taxon>
        <taxon>Arthropoda</taxon>
        <taxon>Hexapoda</taxon>
        <taxon>Insecta</taxon>
        <taxon>Pterygota</taxon>
        <taxon>Neoptera</taxon>
        <taxon>Paraneoptera</taxon>
        <taxon>Hemiptera</taxon>
        <taxon>Heteroptera</taxon>
        <taxon>Panheteroptera</taxon>
        <taxon>Cimicomorpha</taxon>
        <taxon>Miridae</taxon>
        <taxon>Dicyphina</taxon>
        <taxon>Nesidiocoris</taxon>
    </lineage>
</organism>